<proteinExistence type="inferred from homology"/>
<dbReference type="GO" id="GO:0016705">
    <property type="term" value="F:oxidoreductase activity, acting on paired donors, with incorporation or reduction of molecular oxygen"/>
    <property type="evidence" value="ECO:0007669"/>
    <property type="project" value="InterPro"/>
</dbReference>
<dbReference type="OrthoDB" id="1470350at2759"/>
<dbReference type="GO" id="GO:0005506">
    <property type="term" value="F:iron ion binding"/>
    <property type="evidence" value="ECO:0007669"/>
    <property type="project" value="InterPro"/>
</dbReference>
<keyword evidence="6" id="KW-1185">Reference proteome</keyword>
<dbReference type="InterPro" id="IPR001128">
    <property type="entry name" value="Cyt_P450"/>
</dbReference>
<feature type="binding site" description="axial binding residue" evidence="2">
    <location>
        <position position="479"/>
    </location>
    <ligand>
        <name>heme</name>
        <dbReference type="ChEBI" id="CHEBI:30413"/>
    </ligand>
    <ligandPart>
        <name>Fe</name>
        <dbReference type="ChEBI" id="CHEBI:18248"/>
    </ligandPart>
</feature>
<keyword evidence="3" id="KW-1133">Transmembrane helix</keyword>
<dbReference type="InterPro" id="IPR050121">
    <property type="entry name" value="Cytochrome_P450_monoxygenase"/>
</dbReference>
<accession>A0A9P4U8J9</accession>
<feature type="chain" id="PRO_5040355492" evidence="4">
    <location>
        <begin position="18"/>
        <end position="547"/>
    </location>
</feature>
<evidence type="ECO:0000313" key="5">
    <source>
        <dbReference type="EMBL" id="KAF2440273.1"/>
    </source>
</evidence>
<sequence>MIFLLFLSLYTFWVVWAALCLANNYARARRMGVPIVLLPISTMNILWIVIQHPAISLLERFFGPSNLTRYGSRDWHFRDRAQAHIKFGDVWALVTPGEIWLNVVDPDAIVDIFQRRTQFLRPVELYQMLNVFGMNVSTVNSIEWKRHRKIISAPFNELANNIAWAESLKQAREMLRGWVQEGSNGNIGLHRDTRTATLNVLAATGFNRSYNFHETRTSEQHGESYRVALFTLMDNSLFMQLVPKAILSSLFAPASWKQIGRAAEVFKEYMLNLLHQEKQLLSEGKAGASHLTSSLLRASEEYSHEKQTGNGKAKGLTINELLGNIYLINLAGHDTTSNTLAYSIAHLTLCPDVQDWISEEVHAIFGDSPSETWEYEATFKQLKRPLAVMYETLRMFPPIMAFPKSTKGQQQSLEVNGSAMMVPPNVYVVPSLLAVQSHTTHWGEDALVWKPSRWIDENNELVLPRKGTYLPWSDGAQNCPGKKFSQVTFVAAIASLFQFHRVQALCADGESKEHLEARLRKIINETAHGVLLRMKDADSLRLSWRRV</sequence>
<keyword evidence="2" id="KW-0349">Heme</keyword>
<dbReference type="EMBL" id="MU001507">
    <property type="protein sequence ID" value="KAF2440273.1"/>
    <property type="molecule type" value="Genomic_DNA"/>
</dbReference>
<dbReference type="PANTHER" id="PTHR24305">
    <property type="entry name" value="CYTOCHROME P450"/>
    <property type="match status" value="1"/>
</dbReference>
<comment type="similarity">
    <text evidence="1">Belongs to the cytochrome P450 family.</text>
</comment>
<comment type="cofactor">
    <cofactor evidence="2">
        <name>heme</name>
        <dbReference type="ChEBI" id="CHEBI:30413"/>
    </cofactor>
</comment>
<comment type="caution">
    <text evidence="5">The sequence shown here is derived from an EMBL/GenBank/DDBJ whole genome shotgun (WGS) entry which is preliminary data.</text>
</comment>
<organism evidence="5 6">
    <name type="scientific">Karstenula rhodostoma CBS 690.94</name>
    <dbReference type="NCBI Taxonomy" id="1392251"/>
    <lineage>
        <taxon>Eukaryota</taxon>
        <taxon>Fungi</taxon>
        <taxon>Dikarya</taxon>
        <taxon>Ascomycota</taxon>
        <taxon>Pezizomycotina</taxon>
        <taxon>Dothideomycetes</taxon>
        <taxon>Pleosporomycetidae</taxon>
        <taxon>Pleosporales</taxon>
        <taxon>Massarineae</taxon>
        <taxon>Didymosphaeriaceae</taxon>
        <taxon>Karstenula</taxon>
    </lineage>
</organism>
<dbReference type="SUPFAM" id="SSF48264">
    <property type="entry name" value="Cytochrome P450"/>
    <property type="match status" value="1"/>
</dbReference>
<dbReference type="PRINTS" id="PR00385">
    <property type="entry name" value="P450"/>
</dbReference>
<keyword evidence="3" id="KW-0472">Membrane</keyword>
<evidence type="ECO:0000256" key="3">
    <source>
        <dbReference type="SAM" id="Phobius"/>
    </source>
</evidence>
<reference evidence="5" key="1">
    <citation type="journal article" date="2020" name="Stud. Mycol.">
        <title>101 Dothideomycetes genomes: a test case for predicting lifestyles and emergence of pathogens.</title>
        <authorList>
            <person name="Haridas S."/>
            <person name="Albert R."/>
            <person name="Binder M."/>
            <person name="Bloem J."/>
            <person name="Labutti K."/>
            <person name="Salamov A."/>
            <person name="Andreopoulos B."/>
            <person name="Baker S."/>
            <person name="Barry K."/>
            <person name="Bills G."/>
            <person name="Bluhm B."/>
            <person name="Cannon C."/>
            <person name="Castanera R."/>
            <person name="Culley D."/>
            <person name="Daum C."/>
            <person name="Ezra D."/>
            <person name="Gonzalez J."/>
            <person name="Henrissat B."/>
            <person name="Kuo A."/>
            <person name="Liang C."/>
            <person name="Lipzen A."/>
            <person name="Lutzoni F."/>
            <person name="Magnuson J."/>
            <person name="Mondo S."/>
            <person name="Nolan M."/>
            <person name="Ohm R."/>
            <person name="Pangilinan J."/>
            <person name="Park H.-J."/>
            <person name="Ramirez L."/>
            <person name="Alfaro M."/>
            <person name="Sun H."/>
            <person name="Tritt A."/>
            <person name="Yoshinaga Y."/>
            <person name="Zwiers L.-H."/>
            <person name="Turgeon B."/>
            <person name="Goodwin S."/>
            <person name="Spatafora J."/>
            <person name="Crous P."/>
            <person name="Grigoriev I."/>
        </authorList>
    </citation>
    <scope>NUCLEOTIDE SEQUENCE</scope>
    <source>
        <strain evidence="5">CBS 690.94</strain>
    </source>
</reference>
<protein>
    <submittedName>
        <fullName evidence="5">Cytochrome P450</fullName>
    </submittedName>
</protein>
<dbReference type="PRINTS" id="PR00463">
    <property type="entry name" value="EP450I"/>
</dbReference>
<dbReference type="InterPro" id="IPR036396">
    <property type="entry name" value="Cyt_P450_sf"/>
</dbReference>
<keyword evidence="2" id="KW-0408">Iron</keyword>
<feature type="signal peptide" evidence="4">
    <location>
        <begin position="1"/>
        <end position="17"/>
    </location>
</feature>
<dbReference type="GO" id="GO:0020037">
    <property type="term" value="F:heme binding"/>
    <property type="evidence" value="ECO:0007669"/>
    <property type="project" value="InterPro"/>
</dbReference>
<dbReference type="PANTHER" id="PTHR24305:SF166">
    <property type="entry name" value="CYTOCHROME P450 12A4, MITOCHONDRIAL-RELATED"/>
    <property type="match status" value="1"/>
</dbReference>
<keyword evidence="2" id="KW-0479">Metal-binding</keyword>
<keyword evidence="4" id="KW-0732">Signal</keyword>
<dbReference type="Pfam" id="PF00067">
    <property type="entry name" value="p450"/>
    <property type="match status" value="1"/>
</dbReference>
<feature type="transmembrane region" description="Helical" evidence="3">
    <location>
        <begin position="32"/>
        <end position="50"/>
    </location>
</feature>
<gene>
    <name evidence="5" type="ORF">P171DRAFT_435102</name>
</gene>
<dbReference type="CDD" id="cd11070">
    <property type="entry name" value="CYP56-like"/>
    <property type="match status" value="1"/>
</dbReference>
<dbReference type="Proteomes" id="UP000799764">
    <property type="component" value="Unassembled WGS sequence"/>
</dbReference>
<evidence type="ECO:0000256" key="2">
    <source>
        <dbReference type="PIRSR" id="PIRSR602401-1"/>
    </source>
</evidence>
<dbReference type="Gene3D" id="1.10.630.10">
    <property type="entry name" value="Cytochrome P450"/>
    <property type="match status" value="1"/>
</dbReference>
<keyword evidence="3" id="KW-0812">Transmembrane</keyword>
<dbReference type="InterPro" id="IPR002401">
    <property type="entry name" value="Cyt_P450_E_grp-I"/>
</dbReference>
<evidence type="ECO:0000256" key="4">
    <source>
        <dbReference type="SAM" id="SignalP"/>
    </source>
</evidence>
<dbReference type="GO" id="GO:0004497">
    <property type="term" value="F:monooxygenase activity"/>
    <property type="evidence" value="ECO:0007669"/>
    <property type="project" value="InterPro"/>
</dbReference>
<dbReference type="AlphaFoldDB" id="A0A9P4U8J9"/>
<evidence type="ECO:0000256" key="1">
    <source>
        <dbReference type="ARBA" id="ARBA00010617"/>
    </source>
</evidence>
<evidence type="ECO:0000313" key="6">
    <source>
        <dbReference type="Proteomes" id="UP000799764"/>
    </source>
</evidence>
<name>A0A9P4U8J9_9PLEO</name>